<feature type="region of interest" description="Disordered" evidence="1">
    <location>
        <begin position="209"/>
        <end position="230"/>
    </location>
</feature>
<accession>A0AA39QVY4</accession>
<protein>
    <recommendedName>
        <fullName evidence="4">Phosphopantothenate-cysteine ligase</fullName>
    </recommendedName>
</protein>
<dbReference type="AlphaFoldDB" id="A0AA39QVY4"/>
<dbReference type="PANTHER" id="PTHR12290">
    <property type="entry name" value="CORNICHON-RELATED"/>
    <property type="match status" value="1"/>
</dbReference>
<feature type="compositionally biased region" description="Polar residues" evidence="1">
    <location>
        <begin position="210"/>
        <end position="222"/>
    </location>
</feature>
<name>A0AA39QVY4_9LECA</name>
<evidence type="ECO:0000256" key="1">
    <source>
        <dbReference type="SAM" id="MobiDB-lite"/>
    </source>
</evidence>
<dbReference type="SUPFAM" id="SSF102645">
    <property type="entry name" value="CoaB-like"/>
    <property type="match status" value="1"/>
</dbReference>
<comment type="caution">
    <text evidence="2">The sequence shown here is derived from an EMBL/GenBank/DDBJ whole genome shotgun (WGS) entry which is preliminary data.</text>
</comment>
<proteinExistence type="predicted"/>
<keyword evidence="3" id="KW-1185">Reference proteome</keyword>
<dbReference type="InterPro" id="IPR035929">
    <property type="entry name" value="CoaB-like_sf"/>
</dbReference>
<sequence>MEPRTPTEASDTLPEIKQNSYFDDNAPPKVLDSYRKLGKAFVSDHLQSGRRVVLVTSGGTTVPLENQTVRFIDNFSAGTRGATSAEYFLENGYAVIFLHRQYSLLPYSRHYSHSTNCFLDYMAEALNGEVMVNPEYQQKMLGVLRKYNAAKNENKLLLLSYTTINEYLWELKELAMLMRPLGPKALFYLAAAVSDFFLPKDRVSEHKIQSSDIKQPVTNGAPTSEPKGIASTASGKKLMIDLDPVPKFLKTLVDGWAPEGMIVSFKLETDPSLLVSKAHQALDKYSHHLVIGNLLSTRKFEVVFAAPEREEQWITVPVHRRVKSVTGARPNLSAKDWQTTEQEWLRGEQELEIESLIVPEVVKMHKEFIEKSQEIKAEDDEDLLAKALAWADSGATE</sequence>
<dbReference type="GO" id="GO:0003824">
    <property type="term" value="F:catalytic activity"/>
    <property type="evidence" value="ECO:0007669"/>
    <property type="project" value="UniProtKB-ARBA"/>
</dbReference>
<dbReference type="Gene3D" id="3.40.50.10300">
    <property type="entry name" value="CoaB-like"/>
    <property type="match status" value="1"/>
</dbReference>
<evidence type="ECO:0008006" key="4">
    <source>
        <dbReference type="Google" id="ProtNLM"/>
    </source>
</evidence>
<dbReference type="Proteomes" id="UP001166286">
    <property type="component" value="Unassembled WGS sequence"/>
</dbReference>
<evidence type="ECO:0000313" key="3">
    <source>
        <dbReference type="Proteomes" id="UP001166286"/>
    </source>
</evidence>
<reference evidence="2" key="1">
    <citation type="submission" date="2023-03" db="EMBL/GenBank/DDBJ databases">
        <title>Complete genome of Cladonia borealis.</title>
        <authorList>
            <person name="Park H."/>
        </authorList>
    </citation>
    <scope>NUCLEOTIDE SEQUENCE</scope>
    <source>
        <strain evidence="2">ANT050790</strain>
    </source>
</reference>
<gene>
    <name evidence="2" type="ORF">JMJ35_007636</name>
</gene>
<organism evidence="2 3">
    <name type="scientific">Cladonia borealis</name>
    <dbReference type="NCBI Taxonomy" id="184061"/>
    <lineage>
        <taxon>Eukaryota</taxon>
        <taxon>Fungi</taxon>
        <taxon>Dikarya</taxon>
        <taxon>Ascomycota</taxon>
        <taxon>Pezizomycotina</taxon>
        <taxon>Lecanoromycetes</taxon>
        <taxon>OSLEUM clade</taxon>
        <taxon>Lecanoromycetidae</taxon>
        <taxon>Lecanorales</taxon>
        <taxon>Lecanorineae</taxon>
        <taxon>Cladoniaceae</taxon>
        <taxon>Cladonia</taxon>
    </lineage>
</organism>
<evidence type="ECO:0000313" key="2">
    <source>
        <dbReference type="EMBL" id="KAK0510242.1"/>
    </source>
</evidence>
<dbReference type="EMBL" id="JAFEKC020000017">
    <property type="protein sequence ID" value="KAK0510242.1"/>
    <property type="molecule type" value="Genomic_DNA"/>
</dbReference>
<dbReference type="GO" id="GO:0015937">
    <property type="term" value="P:coenzyme A biosynthetic process"/>
    <property type="evidence" value="ECO:0007669"/>
    <property type="project" value="UniProtKB-ARBA"/>
</dbReference>
<feature type="region of interest" description="Disordered" evidence="1">
    <location>
        <begin position="1"/>
        <end position="21"/>
    </location>
</feature>